<feature type="domain" description="Major facilitator superfamily (MFS) profile" evidence="6">
    <location>
        <begin position="44"/>
        <end position="306"/>
    </location>
</feature>
<dbReference type="Proteomes" id="UP001498398">
    <property type="component" value="Unassembled WGS sequence"/>
</dbReference>
<feature type="transmembrane region" description="Helical" evidence="5">
    <location>
        <begin position="255"/>
        <end position="275"/>
    </location>
</feature>
<organism evidence="7 8">
    <name type="scientific">Marasmiellus scandens</name>
    <dbReference type="NCBI Taxonomy" id="2682957"/>
    <lineage>
        <taxon>Eukaryota</taxon>
        <taxon>Fungi</taxon>
        <taxon>Dikarya</taxon>
        <taxon>Basidiomycota</taxon>
        <taxon>Agaricomycotina</taxon>
        <taxon>Agaricomycetes</taxon>
        <taxon>Agaricomycetidae</taxon>
        <taxon>Agaricales</taxon>
        <taxon>Marasmiineae</taxon>
        <taxon>Omphalotaceae</taxon>
        <taxon>Marasmiellus</taxon>
    </lineage>
</organism>
<dbReference type="Gene3D" id="1.20.1250.20">
    <property type="entry name" value="MFS general substrate transporter like domains"/>
    <property type="match status" value="2"/>
</dbReference>
<keyword evidence="8" id="KW-1185">Reference proteome</keyword>
<dbReference type="InterPro" id="IPR005828">
    <property type="entry name" value="MFS_sugar_transport-like"/>
</dbReference>
<feature type="transmembrane region" description="Helical" evidence="5">
    <location>
        <begin position="85"/>
        <end position="104"/>
    </location>
</feature>
<evidence type="ECO:0000313" key="7">
    <source>
        <dbReference type="EMBL" id="KAK7457098.1"/>
    </source>
</evidence>
<feature type="transmembrane region" description="Helical" evidence="5">
    <location>
        <begin position="41"/>
        <end position="65"/>
    </location>
</feature>
<dbReference type="PANTHER" id="PTHR23508">
    <property type="entry name" value="CARBOXYLIC ACID TRANSPORTER PROTEIN HOMOLOG"/>
    <property type="match status" value="1"/>
</dbReference>
<dbReference type="EMBL" id="JBANRG010000020">
    <property type="protein sequence ID" value="KAK7457098.1"/>
    <property type="molecule type" value="Genomic_DNA"/>
</dbReference>
<protein>
    <recommendedName>
        <fullName evidence="6">Major facilitator superfamily (MFS) profile domain-containing protein</fullName>
    </recommendedName>
</protein>
<evidence type="ECO:0000256" key="1">
    <source>
        <dbReference type="ARBA" id="ARBA00004141"/>
    </source>
</evidence>
<reference evidence="7 8" key="1">
    <citation type="submission" date="2024-01" db="EMBL/GenBank/DDBJ databases">
        <title>A draft genome for the cacao thread blight pathogen Marasmiellus scandens.</title>
        <authorList>
            <person name="Baruah I.K."/>
            <person name="Leung J."/>
            <person name="Bukari Y."/>
            <person name="Amoako-Attah I."/>
            <person name="Meinhardt L.W."/>
            <person name="Bailey B.A."/>
            <person name="Cohen S.P."/>
        </authorList>
    </citation>
    <scope>NUCLEOTIDE SEQUENCE [LARGE SCALE GENOMIC DNA]</scope>
    <source>
        <strain evidence="7 8">GH-19</strain>
    </source>
</reference>
<evidence type="ECO:0000313" key="8">
    <source>
        <dbReference type="Proteomes" id="UP001498398"/>
    </source>
</evidence>
<keyword evidence="2 5" id="KW-0812">Transmembrane</keyword>
<evidence type="ECO:0000256" key="2">
    <source>
        <dbReference type="ARBA" id="ARBA00022692"/>
    </source>
</evidence>
<dbReference type="PROSITE" id="PS50850">
    <property type="entry name" value="MFS"/>
    <property type="match status" value="1"/>
</dbReference>
<evidence type="ECO:0000259" key="6">
    <source>
        <dbReference type="PROSITE" id="PS50850"/>
    </source>
</evidence>
<evidence type="ECO:0000256" key="5">
    <source>
        <dbReference type="SAM" id="Phobius"/>
    </source>
</evidence>
<feature type="transmembrane region" description="Helical" evidence="5">
    <location>
        <begin position="180"/>
        <end position="200"/>
    </location>
</feature>
<name>A0ABR1JBJ5_9AGAR</name>
<dbReference type="PANTHER" id="PTHR23508:SF10">
    <property type="entry name" value="CARBOXYLIC ACID TRANSPORTER PROTEIN HOMOLOG"/>
    <property type="match status" value="1"/>
</dbReference>
<gene>
    <name evidence="7" type="ORF">VKT23_010400</name>
</gene>
<sequence length="306" mass="32807">MAHDMSSPTPSDKGFGHGSYTSPIVEKQSSRPDASISKWSSILSVLVAGMALFSDGYNIQIIGYMNSVLTKLYPDVMTTEMKARLNNSILVGDVVGMIFFGSCIDRWGRRLGIFATTFFLVLGIVLATAAHGTTPAGLLWMMVVGRGVAGVGAGGEYSVCTTQAIEAADENPYVQRRRGVLVATSTNSAIVSGFVASSVVSNCTFLVSSESFPTPVRGHFLGFAAAAGKVGAAIGTQVFPLIVDRYEDEVKGQQAIFLIGAAISVVGTLVVYFFIPDRDRQLESEDKLFKEYLEQHGWDTSEMGLR</sequence>
<dbReference type="InterPro" id="IPR020846">
    <property type="entry name" value="MFS_dom"/>
</dbReference>
<dbReference type="Pfam" id="PF00083">
    <property type="entry name" value="Sugar_tr"/>
    <property type="match status" value="2"/>
</dbReference>
<comment type="caution">
    <text evidence="7">The sequence shown here is derived from an EMBL/GenBank/DDBJ whole genome shotgun (WGS) entry which is preliminary data.</text>
</comment>
<evidence type="ECO:0000256" key="3">
    <source>
        <dbReference type="ARBA" id="ARBA00022989"/>
    </source>
</evidence>
<keyword evidence="4 5" id="KW-0472">Membrane</keyword>
<dbReference type="InterPro" id="IPR036259">
    <property type="entry name" value="MFS_trans_sf"/>
</dbReference>
<keyword evidence="3 5" id="KW-1133">Transmembrane helix</keyword>
<evidence type="ECO:0000256" key="4">
    <source>
        <dbReference type="ARBA" id="ARBA00023136"/>
    </source>
</evidence>
<comment type="subcellular location">
    <subcellularLocation>
        <location evidence="1">Membrane</location>
        <topology evidence="1">Multi-pass membrane protein</topology>
    </subcellularLocation>
</comment>
<feature type="transmembrane region" description="Helical" evidence="5">
    <location>
        <begin position="138"/>
        <end position="159"/>
    </location>
</feature>
<feature type="transmembrane region" description="Helical" evidence="5">
    <location>
        <begin position="220"/>
        <end position="243"/>
    </location>
</feature>
<feature type="transmembrane region" description="Helical" evidence="5">
    <location>
        <begin position="111"/>
        <end position="132"/>
    </location>
</feature>
<accession>A0ABR1JBJ5</accession>
<proteinExistence type="predicted"/>
<dbReference type="SUPFAM" id="SSF103473">
    <property type="entry name" value="MFS general substrate transporter"/>
    <property type="match status" value="2"/>
</dbReference>